<dbReference type="PANTHER" id="PTHR42879:SF2">
    <property type="entry name" value="3-OXOACYL-[ACYL-CARRIER-PROTEIN] REDUCTASE FABG"/>
    <property type="match status" value="1"/>
</dbReference>
<dbReference type="OrthoDB" id="9803333at2"/>
<dbReference type="EMBL" id="CP147247">
    <property type="protein sequence ID" value="WYJ90848.1"/>
    <property type="molecule type" value="Genomic_DNA"/>
</dbReference>
<dbReference type="Proteomes" id="UP000195141">
    <property type="component" value="Chromosome"/>
</dbReference>
<dbReference type="PRINTS" id="PR00081">
    <property type="entry name" value="GDHRDH"/>
</dbReference>
<sequence length="240" mass="26103">MKKALIIGASGGIGTAIAELLAAQGWSLYCHYHKNGEKVENLVRNFQKCYPQQDFFMVCLDMLDEAMLPTFFDQLFQVDAVVFASGFTSYGLLINQTAVEIDNLLKIHLKTPLLICQELQQKLSSSGHGRIVFIGSVYGQNGSSMEAVYSGVKGGQEAFVRAYSKEVGSLGITVNTVAPGAVATAMNQQWTMNEKRQIEEKTAIGRMARPEEIAGAAAFLLSDQADYITGATIPVNGGWY</sequence>
<dbReference type="Gene3D" id="3.40.50.720">
    <property type="entry name" value="NAD(P)-binding Rossmann-like Domain"/>
    <property type="match status" value="1"/>
</dbReference>
<reference evidence="2" key="1">
    <citation type="submission" date="2017-05" db="EMBL/GenBank/DDBJ databases">
        <title>The Genome Sequence of Enterococcus sp. 9E7_DIV0242.</title>
        <authorList>
            <consortium name="The Broad Institute Genomics Platform"/>
            <consortium name="The Broad Institute Genomic Center for Infectious Diseases"/>
            <person name="Earl A."/>
            <person name="Manson A."/>
            <person name="Schwartman J."/>
            <person name="Gilmore M."/>
            <person name="Abouelleil A."/>
            <person name="Cao P."/>
            <person name="Chapman S."/>
            <person name="Cusick C."/>
            <person name="Shea T."/>
            <person name="Young S."/>
            <person name="Neafsey D."/>
            <person name="Nusbaum C."/>
            <person name="Birren B."/>
        </authorList>
    </citation>
    <scope>NUCLEOTIDE SEQUENCE [LARGE SCALE GENOMIC DNA]</scope>
    <source>
        <strain evidence="2">9E7_DIV0242</strain>
    </source>
</reference>
<accession>A0A242K9L5</accession>
<comment type="similarity">
    <text evidence="1">Belongs to the short-chain dehydrogenases/reductases (SDR) family.</text>
</comment>
<evidence type="ECO:0000313" key="3">
    <source>
        <dbReference type="EMBL" id="WYJ90848.1"/>
    </source>
</evidence>
<keyword evidence="4" id="KW-1185">Reference proteome</keyword>
<dbReference type="EMBL" id="NGMM01000002">
    <property type="protein sequence ID" value="OTP17240.1"/>
    <property type="molecule type" value="Genomic_DNA"/>
</dbReference>
<dbReference type="CDD" id="cd05233">
    <property type="entry name" value="SDR_c"/>
    <property type="match status" value="1"/>
</dbReference>
<dbReference type="AlphaFoldDB" id="A0A242K9L5"/>
<protein>
    <submittedName>
        <fullName evidence="3">3-oxoacyl-[acyl-carrier protein] reductase</fullName>
    </submittedName>
</protein>
<dbReference type="NCBIfam" id="NF047420">
    <property type="entry name" value="EF_P_mod_YmfI"/>
    <property type="match status" value="1"/>
</dbReference>
<reference evidence="3" key="2">
    <citation type="submission" date="2017-05" db="EMBL/GenBank/DDBJ databases">
        <authorList>
            <consortium name="The Broad Institute Genomics Platform"/>
            <consortium name="The Broad Institute Genomic Center for Infectious Diseases"/>
            <person name="Earl A."/>
            <person name="Manson A."/>
            <person name="Schwartman J."/>
            <person name="Gilmore M."/>
            <person name="Abouelleil A."/>
            <person name="Cao P."/>
            <person name="Chapman S."/>
            <person name="Cusick C."/>
            <person name="Shea T."/>
            <person name="Young S."/>
            <person name="Neafsey D."/>
            <person name="Nusbaum C."/>
            <person name="Birren B."/>
        </authorList>
    </citation>
    <scope>NUCLEOTIDE SEQUENCE</scope>
    <source>
        <strain evidence="3">9E7_DIV0242</strain>
    </source>
</reference>
<organism evidence="2">
    <name type="scientific">Candidatus Enterococcus clewellii</name>
    <dbReference type="NCBI Taxonomy" id="1834193"/>
    <lineage>
        <taxon>Bacteria</taxon>
        <taxon>Bacillati</taxon>
        <taxon>Bacillota</taxon>
        <taxon>Bacilli</taxon>
        <taxon>Lactobacillales</taxon>
        <taxon>Enterococcaceae</taxon>
        <taxon>Enterococcus</taxon>
    </lineage>
</organism>
<evidence type="ECO:0000313" key="4">
    <source>
        <dbReference type="Proteomes" id="UP000195141"/>
    </source>
</evidence>
<evidence type="ECO:0000313" key="2">
    <source>
        <dbReference type="EMBL" id="OTP17240.1"/>
    </source>
</evidence>
<gene>
    <name evidence="2" type="ORF">A5888_001378</name>
    <name evidence="3" type="ORF">A5888_002616</name>
</gene>
<dbReference type="PANTHER" id="PTHR42879">
    <property type="entry name" value="3-OXOACYL-(ACYL-CARRIER-PROTEIN) REDUCTASE"/>
    <property type="match status" value="1"/>
</dbReference>
<dbReference type="Pfam" id="PF13561">
    <property type="entry name" value="adh_short_C2"/>
    <property type="match status" value="1"/>
</dbReference>
<dbReference type="InterPro" id="IPR036291">
    <property type="entry name" value="NAD(P)-bd_dom_sf"/>
</dbReference>
<reference evidence="3" key="3">
    <citation type="submission" date="2024-03" db="EMBL/GenBank/DDBJ databases">
        <title>The Genome Sequence of Enterococcus sp. DIV0242b.</title>
        <authorList>
            <consortium name="The Broad Institute Genomics Platform"/>
            <consortium name="The Broad Institute Microbial Omics Core"/>
            <consortium name="The Broad Institute Genomic Center for Infectious Diseases"/>
            <person name="Earl A."/>
            <person name="Manson A."/>
            <person name="Gilmore M."/>
            <person name="Schwartman J."/>
            <person name="Shea T."/>
            <person name="Abouelleil A."/>
            <person name="Cao P."/>
            <person name="Chapman S."/>
            <person name="Cusick C."/>
            <person name="Young S."/>
            <person name="Neafsey D."/>
            <person name="Nusbaum C."/>
            <person name="Birren B."/>
        </authorList>
    </citation>
    <scope>NUCLEOTIDE SEQUENCE</scope>
    <source>
        <strain evidence="3">9E7_DIV0242</strain>
    </source>
</reference>
<dbReference type="InterPro" id="IPR050259">
    <property type="entry name" value="SDR"/>
</dbReference>
<dbReference type="InterPro" id="IPR002347">
    <property type="entry name" value="SDR_fam"/>
</dbReference>
<dbReference type="RefSeq" id="WP_086348490.1">
    <property type="nucleotide sequence ID" value="NZ_CP147247.1"/>
</dbReference>
<proteinExistence type="inferred from homology"/>
<evidence type="ECO:0000256" key="1">
    <source>
        <dbReference type="ARBA" id="ARBA00006484"/>
    </source>
</evidence>
<name>A0A242K9L5_9ENTE</name>
<dbReference type="SUPFAM" id="SSF51735">
    <property type="entry name" value="NAD(P)-binding Rossmann-fold domains"/>
    <property type="match status" value="1"/>
</dbReference>